<name>A0A2S7KQQ3_9FLAO</name>
<protein>
    <recommendedName>
        <fullName evidence="4">DUF1579 domain-containing protein</fullName>
    </recommendedName>
</protein>
<reference evidence="2 3" key="1">
    <citation type="submission" date="2016-11" db="EMBL/GenBank/DDBJ databases">
        <title>Trade-off between light-utilization and light-protection in marine flavobacteria.</title>
        <authorList>
            <person name="Kumagai Y."/>
        </authorList>
    </citation>
    <scope>NUCLEOTIDE SEQUENCE [LARGE SCALE GENOMIC DNA]</scope>
    <source>
        <strain evidence="2 3">NBRC 107741</strain>
    </source>
</reference>
<dbReference type="OrthoDB" id="9814425at2"/>
<dbReference type="EMBL" id="MQUB01000001">
    <property type="protein sequence ID" value="PQB04893.1"/>
    <property type="molecule type" value="Genomic_DNA"/>
</dbReference>
<feature type="signal peptide" evidence="1">
    <location>
        <begin position="1"/>
        <end position="23"/>
    </location>
</feature>
<sequence>MKYNTIRGLSQIFILLIGLNLSAQSEYNYEPNADYPFGRPNPEAPQEIKDWQTLIGTCECSSVARNPDQSWAEPVQMEWTFKYIMNGWGLQDETLKADGGHSGSIRQFIADSSKWYVHYYSNKGTTTVLPAWEGGKRGDSIVLYRPQTAPNGMEGFYRITFSDMSEEGFNWLGEWVDPSEKIRFPTWKINCRRKLTSK</sequence>
<accession>A0A2S7KQQ3</accession>
<dbReference type="AlphaFoldDB" id="A0A2S7KQQ3"/>
<feature type="chain" id="PRO_5015745774" description="DUF1579 domain-containing protein" evidence="1">
    <location>
        <begin position="24"/>
        <end position="198"/>
    </location>
</feature>
<evidence type="ECO:0008006" key="4">
    <source>
        <dbReference type="Google" id="ProtNLM"/>
    </source>
</evidence>
<proteinExistence type="predicted"/>
<keyword evidence="1" id="KW-0732">Signal</keyword>
<evidence type="ECO:0000313" key="2">
    <source>
        <dbReference type="EMBL" id="PQB04893.1"/>
    </source>
</evidence>
<evidence type="ECO:0000256" key="1">
    <source>
        <dbReference type="SAM" id="SignalP"/>
    </source>
</evidence>
<keyword evidence="3" id="KW-1185">Reference proteome</keyword>
<evidence type="ECO:0000313" key="3">
    <source>
        <dbReference type="Proteomes" id="UP000239800"/>
    </source>
</evidence>
<dbReference type="Proteomes" id="UP000239800">
    <property type="component" value="Unassembled WGS sequence"/>
</dbReference>
<comment type="caution">
    <text evidence="2">The sequence shown here is derived from an EMBL/GenBank/DDBJ whole genome shotgun (WGS) entry which is preliminary data.</text>
</comment>
<dbReference type="RefSeq" id="WP_104812824.1">
    <property type="nucleotide sequence ID" value="NZ_MQUB01000001.1"/>
</dbReference>
<gene>
    <name evidence="2" type="ORF">BST85_08330</name>
</gene>
<organism evidence="2 3">
    <name type="scientific">Aureitalea marina</name>
    <dbReference type="NCBI Taxonomy" id="930804"/>
    <lineage>
        <taxon>Bacteria</taxon>
        <taxon>Pseudomonadati</taxon>
        <taxon>Bacteroidota</taxon>
        <taxon>Flavobacteriia</taxon>
        <taxon>Flavobacteriales</taxon>
        <taxon>Flavobacteriaceae</taxon>
        <taxon>Aureitalea</taxon>
    </lineage>
</organism>